<keyword evidence="2 11" id="KW-0813">Transport</keyword>
<evidence type="ECO:0000259" key="13">
    <source>
        <dbReference type="Pfam" id="PF00593"/>
    </source>
</evidence>
<dbReference type="GO" id="GO:0009279">
    <property type="term" value="C:cell outer membrane"/>
    <property type="evidence" value="ECO:0007669"/>
    <property type="project" value="UniProtKB-SubCell"/>
</dbReference>
<dbReference type="PROSITE" id="PS52016">
    <property type="entry name" value="TONB_DEPENDENT_REC_3"/>
    <property type="match status" value="1"/>
</dbReference>
<keyword evidence="8 12" id="KW-0798">TonB box</keyword>
<dbReference type="PANTHER" id="PTHR32552:SF81">
    <property type="entry name" value="TONB-DEPENDENT OUTER MEMBRANE RECEPTOR"/>
    <property type="match status" value="1"/>
</dbReference>
<organism evidence="15">
    <name type="scientific">uncultured marine bacterium 442</name>
    <dbReference type="NCBI Taxonomy" id="257392"/>
    <lineage>
        <taxon>Bacteria</taxon>
        <taxon>environmental samples</taxon>
    </lineage>
</organism>
<evidence type="ECO:0000256" key="11">
    <source>
        <dbReference type="PROSITE-ProRule" id="PRU01360"/>
    </source>
</evidence>
<feature type="domain" description="TonB-dependent receptor-like beta-barrel" evidence="13">
    <location>
        <begin position="310"/>
        <end position="707"/>
    </location>
</feature>
<keyword evidence="3 11" id="KW-1134">Transmembrane beta strand</keyword>
<evidence type="ECO:0000256" key="1">
    <source>
        <dbReference type="ARBA" id="ARBA00004571"/>
    </source>
</evidence>
<dbReference type="Pfam" id="PF00593">
    <property type="entry name" value="TonB_dep_Rec_b-barrel"/>
    <property type="match status" value="1"/>
</dbReference>
<evidence type="ECO:0000313" key="15">
    <source>
        <dbReference type="EMBL" id="AAR37726.1"/>
    </source>
</evidence>
<dbReference type="InterPro" id="IPR012910">
    <property type="entry name" value="Plug_dom"/>
</dbReference>
<evidence type="ECO:0000259" key="14">
    <source>
        <dbReference type="Pfam" id="PF07715"/>
    </source>
</evidence>
<dbReference type="CDD" id="cd01347">
    <property type="entry name" value="ligand_gated_channel"/>
    <property type="match status" value="1"/>
</dbReference>
<comment type="similarity">
    <text evidence="11 12">Belongs to the TonB-dependent receptor family.</text>
</comment>
<keyword evidence="9 11" id="KW-0472">Membrane</keyword>
<dbReference type="InterPro" id="IPR000531">
    <property type="entry name" value="Beta-barrel_TonB"/>
</dbReference>
<evidence type="ECO:0000256" key="9">
    <source>
        <dbReference type="ARBA" id="ARBA00023136"/>
    </source>
</evidence>
<keyword evidence="7" id="KW-0406">Ion transport</keyword>
<gene>
    <name evidence="15" type="ORF">MBMO_EBAC000-63A02.4</name>
</gene>
<sequence length="742" mass="80416">MNRFSGVLITAGLTLAASDLSAQNALEEVIVTAQKREQSLQDIPVAITAFSESDIVTRGIRDVKDIGLFVPNVQIAPSPGISTGATVAIRGSTTINPALTWEPTVGLYLDGVFLGKNLGGIFDVAELARVEVLRGPQGTLYGKNTLGGAINLITKTPAAELGGYVEGSIGNEGYTGVRGRFDTGAIGAVGQGLGEFRASFAYASRSRDGFYDNIDLDPTGGFNPFVNAVSSDTFQDMESDALRLDLSLAVSDALELRYSYDDSSMDKRPNMGQLTDVSGPAFEAFGLGFLGDLQALYVTPGTDRAEAISNDEVGYERSDVSGHALTVTFNWNDITLKSITANRELEWSDKLDIDGTPMNLFTSTREVDYEQFSQEFQLSGGNDALNWVAGLYYFSEEGDVYNPIEFFGLFGSPADNNEYGLDNSSWAVYGQADWDLTPSLTLTAGVRYTDEEKEQYILHPNASTGGVGAFGLTAEDSWSNTTATAVLSYRLGENTSVYAKAAQGWKAGGFNGEAPSAEAFLESYEPEEVDAYELGLKSRFLNDRIQLNAAAFINDISDMQFSVFLEGSGGAASTVANAGAATVKGLELELAAQVSENFRIGLNYGYLDTEYDEFIELGQDVRNQKDFPYAPESTASLDLDWSVMALAWGQLSLHIDWSYKDSFVPYTNKDQNFTSQIKPYDVVNARVTLGDVALGGSVLEVSLWGKNVFDEEYRENTIPFGLWTISYWGEPATYGLDARISF</sequence>
<dbReference type="InterPro" id="IPR039426">
    <property type="entry name" value="TonB-dep_rcpt-like"/>
</dbReference>
<evidence type="ECO:0000256" key="4">
    <source>
        <dbReference type="ARBA" id="ARBA00022496"/>
    </source>
</evidence>
<evidence type="ECO:0000256" key="3">
    <source>
        <dbReference type="ARBA" id="ARBA00022452"/>
    </source>
</evidence>
<keyword evidence="15" id="KW-0675">Receptor</keyword>
<evidence type="ECO:0000256" key="8">
    <source>
        <dbReference type="ARBA" id="ARBA00023077"/>
    </source>
</evidence>
<proteinExistence type="inferred from homology"/>
<dbReference type="SUPFAM" id="SSF56935">
    <property type="entry name" value="Porins"/>
    <property type="match status" value="1"/>
</dbReference>
<dbReference type="AlphaFoldDB" id="Q6SH93"/>
<dbReference type="EMBL" id="AY458639">
    <property type="protein sequence ID" value="AAR37726.1"/>
    <property type="molecule type" value="Genomic_DNA"/>
</dbReference>
<keyword evidence="4" id="KW-0410">Iron transport</keyword>
<accession>Q6SH93</accession>
<dbReference type="Pfam" id="PF07715">
    <property type="entry name" value="Plug"/>
    <property type="match status" value="1"/>
</dbReference>
<evidence type="ECO:0000256" key="6">
    <source>
        <dbReference type="ARBA" id="ARBA00023004"/>
    </source>
</evidence>
<dbReference type="InterPro" id="IPR036942">
    <property type="entry name" value="Beta-barrel_TonB_sf"/>
</dbReference>
<evidence type="ECO:0000256" key="10">
    <source>
        <dbReference type="ARBA" id="ARBA00023237"/>
    </source>
</evidence>
<evidence type="ECO:0000256" key="12">
    <source>
        <dbReference type="RuleBase" id="RU003357"/>
    </source>
</evidence>
<protein>
    <submittedName>
        <fullName evidence="15">TonB-dependent receptor</fullName>
    </submittedName>
</protein>
<name>Q6SH93_9BACT</name>
<keyword evidence="5 11" id="KW-0812">Transmembrane</keyword>
<comment type="subcellular location">
    <subcellularLocation>
        <location evidence="1 11">Cell outer membrane</location>
        <topology evidence="1 11">Multi-pass membrane protein</topology>
    </subcellularLocation>
</comment>
<feature type="domain" description="TonB-dependent receptor plug" evidence="14">
    <location>
        <begin position="40"/>
        <end position="149"/>
    </location>
</feature>
<dbReference type="PANTHER" id="PTHR32552">
    <property type="entry name" value="FERRICHROME IRON RECEPTOR-RELATED"/>
    <property type="match status" value="1"/>
</dbReference>
<keyword evidence="6" id="KW-0408">Iron</keyword>
<reference evidence="15" key="1">
    <citation type="submission" date="2003-11" db="EMBL/GenBank/DDBJ databases">
        <authorList>
            <person name="Heidelberg J.F."/>
            <person name="Eisen J.A."/>
            <person name="Nelson W.C."/>
            <person name="DeLong E.F."/>
        </authorList>
    </citation>
    <scope>NUCLEOTIDE SEQUENCE</scope>
</reference>
<keyword evidence="10 11" id="KW-0998">Cell outer membrane</keyword>
<evidence type="ECO:0000256" key="5">
    <source>
        <dbReference type="ARBA" id="ARBA00022692"/>
    </source>
</evidence>
<dbReference type="GO" id="GO:0006826">
    <property type="term" value="P:iron ion transport"/>
    <property type="evidence" value="ECO:0007669"/>
    <property type="project" value="UniProtKB-KW"/>
</dbReference>
<reference evidence="15" key="2">
    <citation type="submission" date="2003-12" db="EMBL/GenBank/DDBJ databases">
        <title>Monterey Bay Coastal Ocean Microbial Observatory environmental clone sequencing.</title>
        <authorList>
            <person name="DeLong E.F."/>
        </authorList>
    </citation>
    <scope>NUCLEOTIDE SEQUENCE</scope>
</reference>
<evidence type="ECO:0000256" key="2">
    <source>
        <dbReference type="ARBA" id="ARBA00022448"/>
    </source>
</evidence>
<evidence type="ECO:0000256" key="7">
    <source>
        <dbReference type="ARBA" id="ARBA00023065"/>
    </source>
</evidence>
<dbReference type="Gene3D" id="2.40.170.20">
    <property type="entry name" value="TonB-dependent receptor, beta-barrel domain"/>
    <property type="match status" value="1"/>
</dbReference>